<feature type="region of interest" description="Disordered" evidence="1">
    <location>
        <begin position="1"/>
        <end position="20"/>
    </location>
</feature>
<dbReference type="EMBL" id="MFLC01000005">
    <property type="protein sequence ID" value="OGG55328.1"/>
    <property type="molecule type" value="Genomic_DNA"/>
</dbReference>
<accession>A0A1F6D1L1</accession>
<dbReference type="Gene3D" id="1.25.10.10">
    <property type="entry name" value="Leucine-rich Repeat Variant"/>
    <property type="match status" value="1"/>
</dbReference>
<dbReference type="Proteomes" id="UP000177659">
    <property type="component" value="Unassembled WGS sequence"/>
</dbReference>
<proteinExistence type="predicted"/>
<dbReference type="InterPro" id="IPR016024">
    <property type="entry name" value="ARM-type_fold"/>
</dbReference>
<evidence type="ECO:0000313" key="2">
    <source>
        <dbReference type="EMBL" id="OGG55328.1"/>
    </source>
</evidence>
<dbReference type="InterPro" id="IPR011989">
    <property type="entry name" value="ARM-like"/>
</dbReference>
<name>A0A1F6D1L1_9BACT</name>
<protein>
    <submittedName>
        <fullName evidence="2">Uncharacterized protein</fullName>
    </submittedName>
</protein>
<reference evidence="2 3" key="1">
    <citation type="journal article" date="2016" name="Nat. Commun.">
        <title>Thousands of microbial genomes shed light on interconnected biogeochemical processes in an aquifer system.</title>
        <authorList>
            <person name="Anantharaman K."/>
            <person name="Brown C.T."/>
            <person name="Hug L.A."/>
            <person name="Sharon I."/>
            <person name="Castelle C.J."/>
            <person name="Probst A.J."/>
            <person name="Thomas B.C."/>
            <person name="Singh A."/>
            <person name="Wilkins M.J."/>
            <person name="Karaoz U."/>
            <person name="Brodie E.L."/>
            <person name="Williams K.H."/>
            <person name="Hubbard S.S."/>
            <person name="Banfield J.F."/>
        </authorList>
    </citation>
    <scope>NUCLEOTIDE SEQUENCE [LARGE SCALE GENOMIC DNA]</scope>
</reference>
<comment type="caution">
    <text evidence="2">The sequence shown here is derived from an EMBL/GenBank/DDBJ whole genome shotgun (WGS) entry which is preliminary data.</text>
</comment>
<organism evidence="2 3">
    <name type="scientific">Candidatus Kaiserbacteria bacterium RIFCSPHIGHO2_02_FULL_49_11</name>
    <dbReference type="NCBI Taxonomy" id="1798489"/>
    <lineage>
        <taxon>Bacteria</taxon>
        <taxon>Candidatus Kaiseribacteriota</taxon>
    </lineage>
</organism>
<sequence>MGEFPNSRAYRSAHESKDPAQLDRLARHKNPLVRNAVAARTCLYPKTLVHLARDPRPAVQATVYLNATASDETHGEIESAAEKDVSDESWMLRAAVAGKCKKPDTLRILSRSHEWSTVGPMLNNPACPEDVWAHYGKVFAKDRVFQELKKIRNSNRQS</sequence>
<evidence type="ECO:0000256" key="1">
    <source>
        <dbReference type="SAM" id="MobiDB-lite"/>
    </source>
</evidence>
<dbReference type="AlphaFoldDB" id="A0A1F6D1L1"/>
<dbReference type="SUPFAM" id="SSF48371">
    <property type="entry name" value="ARM repeat"/>
    <property type="match status" value="1"/>
</dbReference>
<gene>
    <name evidence="2" type="ORF">A3D62_01755</name>
</gene>
<evidence type="ECO:0000313" key="3">
    <source>
        <dbReference type="Proteomes" id="UP000177659"/>
    </source>
</evidence>